<dbReference type="SUPFAM" id="SSF57196">
    <property type="entry name" value="EGF/Laminin"/>
    <property type="match status" value="1"/>
</dbReference>
<proteinExistence type="inferred from homology"/>
<evidence type="ECO:0000313" key="14">
    <source>
        <dbReference type="Proteomes" id="UP000887572"/>
    </source>
</evidence>
<dbReference type="Gene3D" id="2.10.25.10">
    <property type="entry name" value="Laminin"/>
    <property type="match status" value="1"/>
</dbReference>
<feature type="binding site" evidence="8">
    <location>
        <position position="280"/>
    </location>
    <ligand>
        <name>Zn(2+)</name>
        <dbReference type="ChEBI" id="CHEBI:29105"/>
        <note>ligand shared between dimeric partners</note>
    </ligand>
</feature>
<evidence type="ECO:0000256" key="9">
    <source>
        <dbReference type="PROSITE-ProRule" id="PRU00076"/>
    </source>
</evidence>
<evidence type="ECO:0000256" key="7">
    <source>
        <dbReference type="PIRSR" id="PIRSR604361-1"/>
    </source>
</evidence>
<keyword evidence="4 8" id="KW-0479">Metal-binding</keyword>
<organism evidence="14 15">
    <name type="scientific">Globodera rostochiensis</name>
    <name type="common">Golden nematode worm</name>
    <name type="synonym">Heterodera rostochiensis</name>
    <dbReference type="NCBI Taxonomy" id="31243"/>
    <lineage>
        <taxon>Eukaryota</taxon>
        <taxon>Metazoa</taxon>
        <taxon>Ecdysozoa</taxon>
        <taxon>Nematoda</taxon>
        <taxon>Chromadorea</taxon>
        <taxon>Rhabditida</taxon>
        <taxon>Tylenchina</taxon>
        <taxon>Tylenchomorpha</taxon>
        <taxon>Tylenchoidea</taxon>
        <taxon>Heteroderidae</taxon>
        <taxon>Heteroderinae</taxon>
        <taxon>Globodera</taxon>
    </lineage>
</organism>
<dbReference type="PROSITE" id="PS00022">
    <property type="entry name" value="EGF_1"/>
    <property type="match status" value="1"/>
</dbReference>
<feature type="disulfide bond" evidence="9">
    <location>
        <begin position="44"/>
        <end position="53"/>
    </location>
</feature>
<comment type="function">
    <text evidence="10">Catalyzes the conversion of hemimercaptal, formed from methylglyoxal and glutathione, to S-lactoylglutathione.</text>
</comment>
<name>A0A914HM35_GLORO</name>
<dbReference type="InterPro" id="IPR004360">
    <property type="entry name" value="Glyas_Fos-R_dOase_dom"/>
</dbReference>
<keyword evidence="5 8" id="KW-0862">Zinc</keyword>
<comment type="similarity">
    <text evidence="2 10">Belongs to the glyoxalase I family.</text>
</comment>
<evidence type="ECO:0000259" key="12">
    <source>
        <dbReference type="PROSITE" id="PS50026"/>
    </source>
</evidence>
<dbReference type="PROSITE" id="PS51819">
    <property type="entry name" value="VOC"/>
    <property type="match status" value="1"/>
</dbReference>
<dbReference type="PANTHER" id="PTHR10374:SF30">
    <property type="entry name" value="LACTOYLGLUTATHIONE LYASE"/>
    <property type="match status" value="1"/>
</dbReference>
<evidence type="ECO:0000313" key="15">
    <source>
        <dbReference type="WBParaSite" id="Gr19_v10_g275.t1"/>
    </source>
</evidence>
<dbReference type="Proteomes" id="UP000887572">
    <property type="component" value="Unplaced"/>
</dbReference>
<dbReference type="EC" id="4.4.1.5" evidence="3 10"/>
<dbReference type="InterPro" id="IPR004361">
    <property type="entry name" value="Glyoxalase_1"/>
</dbReference>
<keyword evidence="11" id="KW-1133">Transmembrane helix</keyword>
<comment type="pathway">
    <text evidence="1 10">Secondary metabolite metabolism; methylglyoxal degradation; (R)-lactate from methylglyoxal: step 1/2.</text>
</comment>
<feature type="binding site" evidence="8">
    <location>
        <position position="142"/>
    </location>
    <ligand>
        <name>Zn(2+)</name>
        <dbReference type="ChEBI" id="CHEBI:29105"/>
        <note>ligand shared between dimeric partners</note>
    </ligand>
</feature>
<dbReference type="InterPro" id="IPR037523">
    <property type="entry name" value="VOC_core"/>
</dbReference>
<feature type="transmembrane region" description="Helical" evidence="11">
    <location>
        <begin position="78"/>
        <end position="98"/>
    </location>
</feature>
<comment type="catalytic activity">
    <reaction evidence="10">
        <text>(R)-S-lactoylglutathione = methylglyoxal + glutathione</text>
        <dbReference type="Rhea" id="RHEA:19069"/>
        <dbReference type="ChEBI" id="CHEBI:17158"/>
        <dbReference type="ChEBI" id="CHEBI:57474"/>
        <dbReference type="ChEBI" id="CHEBI:57925"/>
        <dbReference type="EC" id="4.4.1.5"/>
    </reaction>
</comment>
<dbReference type="PROSITE" id="PS00934">
    <property type="entry name" value="GLYOXALASE_I_1"/>
    <property type="match status" value="1"/>
</dbReference>
<dbReference type="Gene3D" id="3.10.180.10">
    <property type="entry name" value="2,3-Dihydroxybiphenyl 1,2-Dioxygenase, domain 1"/>
    <property type="match status" value="1"/>
</dbReference>
<evidence type="ECO:0000256" key="3">
    <source>
        <dbReference type="ARBA" id="ARBA00012081"/>
    </source>
</evidence>
<accession>A0A914HM35</accession>
<dbReference type="Pfam" id="PF00903">
    <property type="entry name" value="Glyoxalase"/>
    <property type="match status" value="1"/>
</dbReference>
<evidence type="ECO:0000256" key="6">
    <source>
        <dbReference type="ARBA" id="ARBA00023239"/>
    </source>
</evidence>
<dbReference type="InterPro" id="IPR018146">
    <property type="entry name" value="Glyoxalase_1_CS"/>
</dbReference>
<dbReference type="PROSITE" id="PS50026">
    <property type="entry name" value="EGF_3"/>
    <property type="match status" value="1"/>
</dbReference>
<evidence type="ECO:0000256" key="10">
    <source>
        <dbReference type="RuleBase" id="RU361179"/>
    </source>
</evidence>
<dbReference type="InterPro" id="IPR029068">
    <property type="entry name" value="Glyas_Bleomycin-R_OHBP_Dase"/>
</dbReference>
<keyword evidence="11" id="KW-0812">Transmembrane</keyword>
<keyword evidence="6 10" id="KW-0456">Lyase</keyword>
<dbReference type="WBParaSite" id="Gr19_v10_g275.t1">
    <property type="protein sequence ID" value="Gr19_v10_g275.t1"/>
    <property type="gene ID" value="Gr19_v10_g275"/>
</dbReference>
<dbReference type="InterPro" id="IPR000742">
    <property type="entry name" value="EGF"/>
</dbReference>
<dbReference type="GO" id="GO:0004462">
    <property type="term" value="F:lactoylglutathione lyase activity"/>
    <property type="evidence" value="ECO:0007669"/>
    <property type="project" value="UniProtKB-UniRule"/>
</dbReference>
<feature type="binding site" evidence="8">
    <location>
        <position position="234"/>
    </location>
    <ligand>
        <name>Zn(2+)</name>
        <dbReference type="ChEBI" id="CHEBI:29105"/>
        <note>ligand shared between dimeric partners</note>
    </ligand>
</feature>
<dbReference type="NCBIfam" id="TIGR00068">
    <property type="entry name" value="glyox_I"/>
    <property type="match status" value="1"/>
</dbReference>
<keyword evidence="11" id="KW-0472">Membrane</keyword>
<evidence type="ECO:0000256" key="8">
    <source>
        <dbReference type="PIRSR" id="PIRSR604361-3"/>
    </source>
</evidence>
<comment type="cofactor">
    <cofactor evidence="8">
        <name>Zn(2+)</name>
        <dbReference type="ChEBI" id="CHEBI:29105"/>
    </cofactor>
    <text evidence="8">Binds 1 zinc ion per subunit. In the homodimer, two zinc ions are bound between subunits.</text>
</comment>
<feature type="domain" description="EGF-like" evidence="12">
    <location>
        <begin position="7"/>
        <end position="54"/>
    </location>
</feature>
<evidence type="ECO:0000256" key="1">
    <source>
        <dbReference type="ARBA" id="ARBA00005008"/>
    </source>
</evidence>
<dbReference type="CDD" id="cd07233">
    <property type="entry name" value="GlxI_Zn"/>
    <property type="match status" value="1"/>
</dbReference>
<evidence type="ECO:0000256" key="4">
    <source>
        <dbReference type="ARBA" id="ARBA00022723"/>
    </source>
</evidence>
<dbReference type="GO" id="GO:0046872">
    <property type="term" value="F:metal ion binding"/>
    <property type="evidence" value="ECO:0007669"/>
    <property type="project" value="UniProtKB-UniRule"/>
</dbReference>
<keyword evidence="9" id="KW-1015">Disulfide bond</keyword>
<dbReference type="PROSITE" id="PS00935">
    <property type="entry name" value="GLYOXALASE_I_2"/>
    <property type="match status" value="1"/>
</dbReference>
<evidence type="ECO:0000259" key="13">
    <source>
        <dbReference type="PROSITE" id="PS51819"/>
    </source>
</evidence>
<sequence length="325" mass="37284">MHLLNIRLRPCPPPLDKFHCFHGGKCVVEFEGQRIMNNSIFCRCVHNFHGDRCQLSFDPHVFGYSQTNNGVEGGASSVIAVLLILMIVVFIWCLALHWRCPEDILLIDRVMTSENEGAVPTEEIKNLVKEPDEATNGFYFQQTMYRIRDPRKSVPFYTSVLGMRLLKQLDFPEAKFSLFFVGYKKSDEIPADETEQKKFALSTHSTIELTHNWECDPNFAGYHNGNSDPRGFGHIGIAVPDVYAACARFEQMGVKFVKKPDDGRMKGLAFILDPDGYWIEIFNPNSVLIDLVVPSENGCAIPVEEERQWQRTHMEMKMWRKNRST</sequence>
<dbReference type="PANTHER" id="PTHR10374">
    <property type="entry name" value="LACTOYLGLUTATHIONE LYASE GLYOXALASE I"/>
    <property type="match status" value="1"/>
</dbReference>
<dbReference type="AlphaFoldDB" id="A0A914HM35"/>
<evidence type="ECO:0000256" key="2">
    <source>
        <dbReference type="ARBA" id="ARBA00010363"/>
    </source>
</evidence>
<feature type="binding site" evidence="8">
    <location>
        <position position="208"/>
    </location>
    <ligand>
        <name>Zn(2+)</name>
        <dbReference type="ChEBI" id="CHEBI:29105"/>
        <note>ligand shared between dimeric partners</note>
    </ligand>
</feature>
<dbReference type="SUPFAM" id="SSF54593">
    <property type="entry name" value="Glyoxalase/Bleomycin resistance protein/Dihydroxybiphenyl dioxygenase"/>
    <property type="match status" value="1"/>
</dbReference>
<evidence type="ECO:0000256" key="11">
    <source>
        <dbReference type="SAM" id="Phobius"/>
    </source>
</evidence>
<keyword evidence="14" id="KW-1185">Reference proteome</keyword>
<feature type="active site" description="Proton donor/acceptor" evidence="7">
    <location>
        <position position="280"/>
    </location>
</feature>
<evidence type="ECO:0000256" key="5">
    <source>
        <dbReference type="ARBA" id="ARBA00022833"/>
    </source>
</evidence>
<reference evidence="15" key="1">
    <citation type="submission" date="2022-11" db="UniProtKB">
        <authorList>
            <consortium name="WormBaseParasite"/>
        </authorList>
    </citation>
    <scope>IDENTIFICATION</scope>
</reference>
<comment type="caution">
    <text evidence="9">Lacks conserved residue(s) required for the propagation of feature annotation.</text>
</comment>
<keyword evidence="9" id="KW-0245">EGF-like domain</keyword>
<protein>
    <recommendedName>
        <fullName evidence="3 10">Lactoylglutathione lyase</fullName>
        <ecNumber evidence="3 10">4.4.1.5</ecNumber>
    </recommendedName>
    <alternativeName>
        <fullName evidence="10">Glyoxalase I</fullName>
    </alternativeName>
</protein>
<feature type="domain" description="VOC" evidence="13">
    <location>
        <begin position="139"/>
        <end position="284"/>
    </location>
</feature>